<dbReference type="InParanoid" id="G5A607"/>
<name>G5A607_PHYSP</name>
<dbReference type="AlphaFoldDB" id="G5A607"/>
<sequence>IEASMAQLIDSTSAKEYDSQKALLLDLLGGNKQHKLYQLFVKNWDNTQDEWVAYRRGNIPHLRNNTNNRLESKWGKLKQLIMSDYPMDELVSTLIMIQEWAEDEYVEEYNK</sequence>
<feature type="non-terminal residue" evidence="1">
    <location>
        <position position="111"/>
    </location>
</feature>
<dbReference type="Proteomes" id="UP000002640">
    <property type="component" value="Unassembled WGS sequence"/>
</dbReference>
<dbReference type="RefSeq" id="XP_009535395.1">
    <property type="nucleotide sequence ID" value="XM_009537100.1"/>
</dbReference>
<organism evidence="1 2">
    <name type="scientific">Phytophthora sojae (strain P6497)</name>
    <name type="common">Soybean stem and root rot agent</name>
    <name type="synonym">Phytophthora megasperma f. sp. glycines</name>
    <dbReference type="NCBI Taxonomy" id="1094619"/>
    <lineage>
        <taxon>Eukaryota</taxon>
        <taxon>Sar</taxon>
        <taxon>Stramenopiles</taxon>
        <taxon>Oomycota</taxon>
        <taxon>Peronosporomycetes</taxon>
        <taxon>Peronosporales</taxon>
        <taxon>Peronosporaceae</taxon>
        <taxon>Phytophthora</taxon>
    </lineage>
</organism>
<accession>G5A607</accession>
<evidence type="ECO:0000313" key="1">
    <source>
        <dbReference type="EMBL" id="EGZ08762.1"/>
    </source>
</evidence>
<proteinExistence type="predicted"/>
<keyword evidence="2" id="KW-1185">Reference proteome</keyword>
<dbReference type="PANTHER" id="PTHR31569:SF4">
    <property type="entry name" value="SWIM-TYPE DOMAIN-CONTAINING PROTEIN"/>
    <property type="match status" value="1"/>
</dbReference>
<feature type="non-terminal residue" evidence="1">
    <location>
        <position position="1"/>
    </location>
</feature>
<dbReference type="PANTHER" id="PTHR31569">
    <property type="entry name" value="SWIM-TYPE DOMAIN-CONTAINING PROTEIN"/>
    <property type="match status" value="1"/>
</dbReference>
<dbReference type="InterPro" id="IPR052579">
    <property type="entry name" value="Zinc_finger_SWIM"/>
</dbReference>
<dbReference type="KEGG" id="psoj:PHYSODRAFT_429614"/>
<dbReference type="GeneID" id="20652296"/>
<evidence type="ECO:0000313" key="2">
    <source>
        <dbReference type="Proteomes" id="UP000002640"/>
    </source>
</evidence>
<gene>
    <name evidence="1" type="ORF">PHYSODRAFT_429614</name>
</gene>
<dbReference type="EMBL" id="JH159160">
    <property type="protein sequence ID" value="EGZ08762.1"/>
    <property type="molecule type" value="Genomic_DNA"/>
</dbReference>
<protein>
    <submittedName>
        <fullName evidence="1">Uncharacterized protein</fullName>
    </submittedName>
</protein>
<reference evidence="1 2" key="1">
    <citation type="journal article" date="2006" name="Science">
        <title>Phytophthora genome sequences uncover evolutionary origins and mechanisms of pathogenesis.</title>
        <authorList>
            <person name="Tyler B.M."/>
            <person name="Tripathy S."/>
            <person name="Zhang X."/>
            <person name="Dehal P."/>
            <person name="Jiang R.H."/>
            <person name="Aerts A."/>
            <person name="Arredondo F.D."/>
            <person name="Baxter L."/>
            <person name="Bensasson D."/>
            <person name="Beynon J.L."/>
            <person name="Chapman J."/>
            <person name="Damasceno C.M."/>
            <person name="Dorrance A.E."/>
            <person name="Dou D."/>
            <person name="Dickerman A.W."/>
            <person name="Dubchak I.L."/>
            <person name="Garbelotto M."/>
            <person name="Gijzen M."/>
            <person name="Gordon S.G."/>
            <person name="Govers F."/>
            <person name="Grunwald N.J."/>
            <person name="Huang W."/>
            <person name="Ivors K.L."/>
            <person name="Jones R.W."/>
            <person name="Kamoun S."/>
            <person name="Krampis K."/>
            <person name="Lamour K.H."/>
            <person name="Lee M.K."/>
            <person name="McDonald W.H."/>
            <person name="Medina M."/>
            <person name="Meijer H.J."/>
            <person name="Nordberg E.K."/>
            <person name="Maclean D.J."/>
            <person name="Ospina-Giraldo M.D."/>
            <person name="Morris P.F."/>
            <person name="Phuntumart V."/>
            <person name="Putnam N.H."/>
            <person name="Rash S."/>
            <person name="Rose J.K."/>
            <person name="Sakihama Y."/>
            <person name="Salamov A.A."/>
            <person name="Savidor A."/>
            <person name="Scheuring C.F."/>
            <person name="Smith B.M."/>
            <person name="Sobral B.W."/>
            <person name="Terry A."/>
            <person name="Torto-Alalibo T.A."/>
            <person name="Win J."/>
            <person name="Xu Z."/>
            <person name="Zhang H."/>
            <person name="Grigoriev I.V."/>
            <person name="Rokhsar D.S."/>
            <person name="Boore J.L."/>
        </authorList>
    </citation>
    <scope>NUCLEOTIDE SEQUENCE [LARGE SCALE GENOMIC DNA]</scope>
    <source>
        <strain evidence="1 2">P6497</strain>
    </source>
</reference>